<dbReference type="EMBL" id="UINC01078976">
    <property type="protein sequence ID" value="SVC20544.1"/>
    <property type="molecule type" value="Genomic_DNA"/>
</dbReference>
<dbReference type="PROSITE" id="PS50800">
    <property type="entry name" value="SAP"/>
    <property type="match status" value="1"/>
</dbReference>
<feature type="domain" description="SAP" evidence="2">
    <location>
        <begin position="200"/>
        <end position="234"/>
    </location>
</feature>
<dbReference type="InterPro" id="IPR036361">
    <property type="entry name" value="SAP_dom_sf"/>
</dbReference>
<gene>
    <name evidence="3" type="ORF">METZ01_LOCUS273398</name>
</gene>
<evidence type="ECO:0000256" key="1">
    <source>
        <dbReference type="SAM" id="MobiDB-lite"/>
    </source>
</evidence>
<name>A0A382K6J6_9ZZZZ</name>
<proteinExistence type="predicted"/>
<dbReference type="AlphaFoldDB" id="A0A382K6J6"/>
<dbReference type="Pfam" id="PF02037">
    <property type="entry name" value="SAP"/>
    <property type="match status" value="1"/>
</dbReference>
<accession>A0A382K6J6</accession>
<dbReference type="SUPFAM" id="SSF68906">
    <property type="entry name" value="SAP domain"/>
    <property type="match status" value="1"/>
</dbReference>
<feature type="non-terminal residue" evidence="3">
    <location>
        <position position="1"/>
    </location>
</feature>
<reference evidence="3" key="1">
    <citation type="submission" date="2018-05" db="EMBL/GenBank/DDBJ databases">
        <authorList>
            <person name="Lanie J.A."/>
            <person name="Ng W.-L."/>
            <person name="Kazmierczak K.M."/>
            <person name="Andrzejewski T.M."/>
            <person name="Davidsen T.M."/>
            <person name="Wayne K.J."/>
            <person name="Tettelin H."/>
            <person name="Glass J.I."/>
            <person name="Rusch D."/>
            <person name="Podicherti R."/>
            <person name="Tsui H.-C.T."/>
            <person name="Winkler M.E."/>
        </authorList>
    </citation>
    <scope>NUCLEOTIDE SEQUENCE</scope>
</reference>
<evidence type="ECO:0000313" key="3">
    <source>
        <dbReference type="EMBL" id="SVC20544.1"/>
    </source>
</evidence>
<dbReference type="InterPro" id="IPR003034">
    <property type="entry name" value="SAP_dom"/>
</dbReference>
<evidence type="ECO:0000259" key="2">
    <source>
        <dbReference type="PROSITE" id="PS50800"/>
    </source>
</evidence>
<sequence length="240" mass="27488">QERAHARVSEEATKAQAAQESMEEANLVVKNLRAKANDAHQNSVANKRAADDFHESHTHSMTVIHSINRIIRNRKKEEEKLASRVHIDAAMSNISSHSIADLRRMLIDTIISQEHWGNLIHSEILTKYIERIIIKVHATDRDVQFDIITTHKFAGYIIGRKGATINRSKEVMATELEVESKYLGYNLQTPKRGQRYEEFFDDFTLEELREFAPQIGLKKGGNKSELIERLIRGAFLQSTD</sequence>
<organism evidence="3">
    <name type="scientific">marine metagenome</name>
    <dbReference type="NCBI Taxonomy" id="408172"/>
    <lineage>
        <taxon>unclassified sequences</taxon>
        <taxon>metagenomes</taxon>
        <taxon>ecological metagenomes</taxon>
    </lineage>
</organism>
<protein>
    <recommendedName>
        <fullName evidence="2">SAP domain-containing protein</fullName>
    </recommendedName>
</protein>
<feature type="region of interest" description="Disordered" evidence="1">
    <location>
        <begin position="1"/>
        <end position="20"/>
    </location>
</feature>
<feature type="compositionally biased region" description="Basic and acidic residues" evidence="1">
    <location>
        <begin position="1"/>
        <end position="13"/>
    </location>
</feature>